<feature type="transmembrane region" description="Helical" evidence="1">
    <location>
        <begin position="46"/>
        <end position="65"/>
    </location>
</feature>
<dbReference type="InterPro" id="IPR021836">
    <property type="entry name" value="DUF3429"/>
</dbReference>
<evidence type="ECO:0000313" key="2">
    <source>
        <dbReference type="EMBL" id="TQM92607.1"/>
    </source>
</evidence>
<feature type="transmembrane region" description="Helical" evidence="1">
    <location>
        <begin position="98"/>
        <end position="117"/>
    </location>
</feature>
<dbReference type="Pfam" id="PF11911">
    <property type="entry name" value="DUF3429"/>
    <property type="match status" value="1"/>
</dbReference>
<sequence length="148" mass="15871">MIPRPALILGLSGLLPFLWGVATLLSPALAQLTLDVIGPRFTGPFVMIAYGVVILCFMSGVLWGFAARGAEAAWTGYALSVGPALWAFFFVGGGPVQALTALITGFVLLLVIDLQFSRWGLTPRWWMQLRLILTVPVVLCLAAGLWLG</sequence>
<evidence type="ECO:0000256" key="1">
    <source>
        <dbReference type="SAM" id="Phobius"/>
    </source>
</evidence>
<feature type="transmembrane region" description="Helical" evidence="1">
    <location>
        <begin position="129"/>
        <end position="147"/>
    </location>
</feature>
<keyword evidence="1" id="KW-0812">Transmembrane</keyword>
<dbReference type="Proteomes" id="UP000320582">
    <property type="component" value="Unassembled WGS sequence"/>
</dbReference>
<organism evidence="2 3">
    <name type="scientific">Roseinatronobacter monicus</name>
    <dbReference type="NCBI Taxonomy" id="393481"/>
    <lineage>
        <taxon>Bacteria</taxon>
        <taxon>Pseudomonadati</taxon>
        <taxon>Pseudomonadota</taxon>
        <taxon>Alphaproteobacteria</taxon>
        <taxon>Rhodobacterales</taxon>
        <taxon>Paracoccaceae</taxon>
        <taxon>Roseinatronobacter</taxon>
    </lineage>
</organism>
<dbReference type="PANTHER" id="PTHR15887:SF1">
    <property type="entry name" value="TRANSMEMBRANE PROTEIN 69"/>
    <property type="match status" value="1"/>
</dbReference>
<dbReference type="AlphaFoldDB" id="A0A543KC37"/>
<keyword evidence="1" id="KW-1133">Transmembrane helix</keyword>
<dbReference type="EMBL" id="VFPT01000001">
    <property type="protein sequence ID" value="TQM92607.1"/>
    <property type="molecule type" value="Genomic_DNA"/>
</dbReference>
<keyword evidence="1" id="KW-0472">Membrane</keyword>
<name>A0A543KC37_9RHOB</name>
<comment type="caution">
    <text evidence="2">The sequence shown here is derived from an EMBL/GenBank/DDBJ whole genome shotgun (WGS) entry which is preliminary data.</text>
</comment>
<protein>
    <submittedName>
        <fullName evidence="2">Uncharacterized protein DUF3429</fullName>
    </submittedName>
</protein>
<proteinExistence type="predicted"/>
<dbReference type="OrthoDB" id="5297436at2"/>
<reference evidence="2 3" key="1">
    <citation type="submission" date="2019-06" db="EMBL/GenBank/DDBJ databases">
        <title>Genomic Encyclopedia of Archaeal and Bacterial Type Strains, Phase II (KMG-II): from individual species to whole genera.</title>
        <authorList>
            <person name="Goeker M."/>
        </authorList>
    </citation>
    <scope>NUCLEOTIDE SEQUENCE [LARGE SCALE GENOMIC DNA]</scope>
    <source>
        <strain evidence="2 3">DSM 18423</strain>
    </source>
</reference>
<accession>A0A543KC37</accession>
<gene>
    <name evidence="2" type="ORF">BD293_1218</name>
</gene>
<evidence type="ECO:0000313" key="3">
    <source>
        <dbReference type="Proteomes" id="UP000320582"/>
    </source>
</evidence>
<dbReference type="PANTHER" id="PTHR15887">
    <property type="entry name" value="TRANSMEMBRANE PROTEIN 69"/>
    <property type="match status" value="1"/>
</dbReference>
<keyword evidence="3" id="KW-1185">Reference proteome</keyword>
<dbReference type="RefSeq" id="WP_142080283.1">
    <property type="nucleotide sequence ID" value="NZ_VFPT01000001.1"/>
</dbReference>
<feature type="transmembrane region" description="Helical" evidence="1">
    <location>
        <begin position="72"/>
        <end position="92"/>
    </location>
</feature>